<dbReference type="EMBL" id="VWMK01000006">
    <property type="protein sequence ID" value="KAA3766869.1"/>
    <property type="molecule type" value="Genomic_DNA"/>
</dbReference>
<keyword evidence="1" id="KW-0805">Transcription regulation</keyword>
<keyword evidence="3" id="KW-0804">Transcription</keyword>
<gene>
    <name evidence="5" type="ORF">F3F73_08335</name>
</gene>
<dbReference type="RefSeq" id="WP_130059030.1">
    <property type="nucleotide sequence ID" value="NZ_JADNPJ010000015.1"/>
</dbReference>
<evidence type="ECO:0000256" key="3">
    <source>
        <dbReference type="ARBA" id="ARBA00023163"/>
    </source>
</evidence>
<dbReference type="Gene3D" id="1.10.10.60">
    <property type="entry name" value="Homeodomain-like"/>
    <property type="match status" value="2"/>
</dbReference>
<comment type="caution">
    <text evidence="5">The sequence shown here is derived from an EMBL/GenBank/DDBJ whole genome shotgun (WGS) entry which is preliminary data.</text>
</comment>
<dbReference type="PROSITE" id="PS01124">
    <property type="entry name" value="HTH_ARAC_FAMILY_2"/>
    <property type="match status" value="1"/>
</dbReference>
<evidence type="ECO:0000313" key="5">
    <source>
        <dbReference type="EMBL" id="KAA3766869.1"/>
    </source>
</evidence>
<evidence type="ECO:0000256" key="2">
    <source>
        <dbReference type="ARBA" id="ARBA00023125"/>
    </source>
</evidence>
<evidence type="ECO:0000256" key="1">
    <source>
        <dbReference type="ARBA" id="ARBA00023015"/>
    </source>
</evidence>
<dbReference type="PANTHER" id="PTHR43280:SF32">
    <property type="entry name" value="TRANSCRIPTIONAL REGULATORY PROTEIN"/>
    <property type="match status" value="1"/>
</dbReference>
<keyword evidence="2" id="KW-0238">DNA-binding</keyword>
<protein>
    <submittedName>
        <fullName evidence="5">AraC family transcriptional regulator</fullName>
    </submittedName>
</protein>
<accession>A0A7J4XKF9</accession>
<organism evidence="5 6">
    <name type="scientific">Bacteroides salyersiae</name>
    <dbReference type="NCBI Taxonomy" id="291644"/>
    <lineage>
        <taxon>Bacteria</taxon>
        <taxon>Pseudomonadati</taxon>
        <taxon>Bacteroidota</taxon>
        <taxon>Bacteroidia</taxon>
        <taxon>Bacteroidales</taxon>
        <taxon>Bacteroidaceae</taxon>
        <taxon>Bacteroides</taxon>
    </lineage>
</organism>
<dbReference type="Proteomes" id="UP000422221">
    <property type="component" value="Unassembled WGS sequence"/>
</dbReference>
<name>A0A7J4XKF9_9BACE</name>
<dbReference type="InterPro" id="IPR009057">
    <property type="entry name" value="Homeodomain-like_sf"/>
</dbReference>
<dbReference type="AlphaFoldDB" id="A0A7J4XKF9"/>
<proteinExistence type="predicted"/>
<feature type="domain" description="HTH araC/xylS-type" evidence="4">
    <location>
        <begin position="197"/>
        <end position="298"/>
    </location>
</feature>
<sequence>MNKIIKLESVNQYNSLYGLETLHPLVSVVDLTKATKSINHIQMNYGLYALFLKETKSCDIKYGRQYYDYQEGTIVCFAPGQSASVEMLEDEIQPQVFGIVFHPDLIRGTSLGKSIKKYTYFSYAVSEALHLSEQEKEIVMDCLKKIQIELEHAIDKHSKELIAMNIELLLNYCMRFYERQFITRNNVNKDALTKFEQLLDDYFESQLPMQDGLPSVKYFADKIHLSPNYFGDMIKKDTGKTPQEHIQEKIIELAKERIIGTDNTVSEISYALGFQYPQHLSRLFKKRVGCTPNEYRRQNSETGL</sequence>
<evidence type="ECO:0000313" key="6">
    <source>
        <dbReference type="Proteomes" id="UP000422221"/>
    </source>
</evidence>
<dbReference type="SUPFAM" id="SSF46689">
    <property type="entry name" value="Homeodomain-like"/>
    <property type="match status" value="1"/>
</dbReference>
<dbReference type="InterPro" id="IPR018060">
    <property type="entry name" value="HTH_AraC"/>
</dbReference>
<reference evidence="5 6" key="1">
    <citation type="journal article" date="2019" name="Nat. Med.">
        <title>A library of human gut bacterial isolates paired with longitudinal multiomics data enables mechanistic microbiome research.</title>
        <authorList>
            <person name="Poyet M."/>
            <person name="Groussin M."/>
            <person name="Gibbons S.M."/>
            <person name="Avila-Pacheco J."/>
            <person name="Jiang X."/>
            <person name="Kearney S.M."/>
            <person name="Perrotta A.R."/>
            <person name="Berdy B."/>
            <person name="Zhao S."/>
            <person name="Lieberman T.D."/>
            <person name="Swanson P.K."/>
            <person name="Smith M."/>
            <person name="Roesemann S."/>
            <person name="Alexander J.E."/>
            <person name="Rich S.A."/>
            <person name="Livny J."/>
            <person name="Vlamakis H."/>
            <person name="Clish C."/>
            <person name="Bullock K."/>
            <person name="Deik A."/>
            <person name="Scott J."/>
            <person name="Pierce K.A."/>
            <person name="Xavier R.J."/>
            <person name="Alm E.J."/>
        </authorList>
    </citation>
    <scope>NUCLEOTIDE SEQUENCE [LARGE SCALE GENOMIC DNA]</scope>
    <source>
        <strain evidence="5 6">BIOML-A10</strain>
    </source>
</reference>
<dbReference type="Pfam" id="PF12833">
    <property type="entry name" value="HTH_18"/>
    <property type="match status" value="1"/>
</dbReference>
<dbReference type="GO" id="GO:0043565">
    <property type="term" value="F:sequence-specific DNA binding"/>
    <property type="evidence" value="ECO:0007669"/>
    <property type="project" value="InterPro"/>
</dbReference>
<dbReference type="PANTHER" id="PTHR43280">
    <property type="entry name" value="ARAC-FAMILY TRANSCRIPTIONAL REGULATOR"/>
    <property type="match status" value="1"/>
</dbReference>
<evidence type="ECO:0000259" key="4">
    <source>
        <dbReference type="PROSITE" id="PS01124"/>
    </source>
</evidence>
<dbReference type="GO" id="GO:0003700">
    <property type="term" value="F:DNA-binding transcription factor activity"/>
    <property type="evidence" value="ECO:0007669"/>
    <property type="project" value="InterPro"/>
</dbReference>
<dbReference type="SMART" id="SM00342">
    <property type="entry name" value="HTH_ARAC"/>
    <property type="match status" value="1"/>
</dbReference>